<dbReference type="PRINTS" id="PR00741">
    <property type="entry name" value="GLHYDRLASE29"/>
</dbReference>
<keyword evidence="4" id="KW-0732">Signal</keyword>
<keyword evidence="6" id="KW-0326">Glycosidase</keyword>
<dbReference type="SUPFAM" id="SSF51445">
    <property type="entry name" value="(Trans)glycosidases"/>
    <property type="match status" value="1"/>
</dbReference>
<sequence>MKQKIHPNKQWFIDSRFGMFIHFGLYSSIGRGEWVRSSELMTIEAYQPYFDSFNPRAFDAEQWAKAASEAGMKYIILTAKHHDGFCLYDSKYTDYKITNTPFGRDLVAEYLEAARKYNLKVGLYFSLIDWYHPDFPKYADRHHPMRGNEAYRDEDIDWENYLTFMHNQVEELVTQYGELDIMWFDFSYDDMSGEKWDAEKLMNMVSQHQPNIVIDNRLETSGEGFGSIVDAEPTSYAGDYISPEHIIPPYPIKDVNGNLVPWELCTSINNSWGYDPTDCSYKSAKFIIRKLVECISKNGNILLNIPPDGTGKFNTQSLEVLSEIGDWMSLNGDAIYENGPAIGLEKPEWGYYTQKDDQTIYAHIFDGPLGVLPLPGLASSQITSVKRVMDNSVVKISDSWTALAFPDTTFVELHNNHATEALADDIDMVLEIKLK</sequence>
<dbReference type="PANTHER" id="PTHR10030">
    <property type="entry name" value="ALPHA-L-FUCOSIDASE"/>
    <property type="match status" value="1"/>
</dbReference>
<dbReference type="InterPro" id="IPR013780">
    <property type="entry name" value="Glyco_hydro_b"/>
</dbReference>
<dbReference type="Gene3D" id="3.20.20.80">
    <property type="entry name" value="Glycosidases"/>
    <property type="match status" value="1"/>
</dbReference>
<gene>
    <name evidence="8" type="ORF">NRE15_05260</name>
</gene>
<comment type="function">
    <text evidence="1">Alpha-L-fucosidase is responsible for hydrolyzing the alpha-1,6-linked fucose joined to the reducing-end N-acetylglucosamine of the carbohydrate moieties of glycoproteins.</text>
</comment>
<proteinExistence type="inferred from homology"/>
<evidence type="ECO:0000256" key="6">
    <source>
        <dbReference type="ARBA" id="ARBA00023295"/>
    </source>
</evidence>
<keyword evidence="5" id="KW-0378">Hydrolase</keyword>
<evidence type="ECO:0000256" key="4">
    <source>
        <dbReference type="ARBA" id="ARBA00022729"/>
    </source>
</evidence>
<dbReference type="Proteomes" id="UP001315967">
    <property type="component" value="Chromosome"/>
</dbReference>
<dbReference type="InterPro" id="IPR017853">
    <property type="entry name" value="GH"/>
</dbReference>
<evidence type="ECO:0000259" key="7">
    <source>
        <dbReference type="Pfam" id="PF01120"/>
    </source>
</evidence>
<name>A0ABY5P8G5_9LACT</name>
<dbReference type="InterPro" id="IPR016286">
    <property type="entry name" value="FUC_metazoa-typ"/>
</dbReference>
<evidence type="ECO:0000313" key="9">
    <source>
        <dbReference type="Proteomes" id="UP001315967"/>
    </source>
</evidence>
<keyword evidence="9" id="KW-1185">Reference proteome</keyword>
<evidence type="ECO:0000256" key="5">
    <source>
        <dbReference type="ARBA" id="ARBA00022801"/>
    </source>
</evidence>
<dbReference type="InterPro" id="IPR057739">
    <property type="entry name" value="Glyco_hydro_29_N"/>
</dbReference>
<dbReference type="RefSeq" id="WP_313794544.1">
    <property type="nucleotide sequence ID" value="NZ_CP102453.1"/>
</dbReference>
<evidence type="ECO:0000313" key="8">
    <source>
        <dbReference type="EMBL" id="UUX35051.1"/>
    </source>
</evidence>
<dbReference type="InterPro" id="IPR000933">
    <property type="entry name" value="Glyco_hydro_29"/>
</dbReference>
<dbReference type="SMART" id="SM00812">
    <property type="entry name" value="Alpha_L_fucos"/>
    <property type="match status" value="1"/>
</dbReference>
<reference evidence="8 9" key="1">
    <citation type="submission" date="2022-08" db="EMBL/GenBank/DDBJ databases">
        <title>Aerococcaceae sp. nov isolated from spoiled eye mask.</title>
        <authorList>
            <person name="Zhou G."/>
            <person name="Xie X.-B."/>
            <person name="Shi Q.-S."/>
            <person name="Wang Y.-S."/>
            <person name="Wen X."/>
            <person name="Peng H."/>
            <person name="Yang X.-J."/>
            <person name="Tao H.-B."/>
            <person name="Huang X.-M."/>
        </authorList>
    </citation>
    <scope>NUCLEOTIDE SEQUENCE [LARGE SCALE GENOMIC DNA]</scope>
    <source>
        <strain evidence="9">DM20194951</strain>
    </source>
</reference>
<comment type="similarity">
    <text evidence="2">Belongs to the glycosyl hydrolase 29 family.</text>
</comment>
<dbReference type="Pfam" id="PF01120">
    <property type="entry name" value="Alpha_L_fucos"/>
    <property type="match status" value="1"/>
</dbReference>
<evidence type="ECO:0000256" key="3">
    <source>
        <dbReference type="ARBA" id="ARBA00012662"/>
    </source>
</evidence>
<organism evidence="8 9">
    <name type="scientific">Fundicoccus culcitae</name>
    <dbReference type="NCBI Taxonomy" id="2969821"/>
    <lineage>
        <taxon>Bacteria</taxon>
        <taxon>Bacillati</taxon>
        <taxon>Bacillota</taxon>
        <taxon>Bacilli</taxon>
        <taxon>Lactobacillales</taxon>
        <taxon>Aerococcaceae</taxon>
        <taxon>Fundicoccus</taxon>
    </lineage>
</organism>
<dbReference type="PIRSF" id="PIRSF001092">
    <property type="entry name" value="Alpha-L-fucosidase"/>
    <property type="match status" value="1"/>
</dbReference>
<evidence type="ECO:0000256" key="1">
    <source>
        <dbReference type="ARBA" id="ARBA00004071"/>
    </source>
</evidence>
<accession>A0ABY5P8G5</accession>
<evidence type="ECO:0000256" key="2">
    <source>
        <dbReference type="ARBA" id="ARBA00007951"/>
    </source>
</evidence>
<dbReference type="EC" id="3.2.1.51" evidence="3"/>
<protein>
    <recommendedName>
        <fullName evidence="3">alpha-L-fucosidase</fullName>
        <ecNumber evidence="3">3.2.1.51</ecNumber>
    </recommendedName>
</protein>
<feature type="domain" description="Glycoside hydrolase family 29 N-terminal" evidence="7">
    <location>
        <begin position="6"/>
        <end position="333"/>
    </location>
</feature>
<dbReference type="EMBL" id="CP102453">
    <property type="protein sequence ID" value="UUX35051.1"/>
    <property type="molecule type" value="Genomic_DNA"/>
</dbReference>
<dbReference type="Gene3D" id="2.60.40.1180">
    <property type="entry name" value="Golgi alpha-mannosidase II"/>
    <property type="match status" value="1"/>
</dbReference>
<dbReference type="PANTHER" id="PTHR10030:SF37">
    <property type="entry name" value="ALPHA-L-FUCOSIDASE-RELATED"/>
    <property type="match status" value="1"/>
</dbReference>